<dbReference type="InterPro" id="IPR045499">
    <property type="entry name" value="DUF6492"/>
</dbReference>
<protein>
    <recommendedName>
        <fullName evidence="3">Glycosyl transferase family 8</fullName>
    </recommendedName>
</protein>
<dbReference type="EMBL" id="LT670849">
    <property type="protein sequence ID" value="SHN68606.1"/>
    <property type="molecule type" value="Genomic_DNA"/>
</dbReference>
<reference evidence="2" key="1">
    <citation type="submission" date="2016-11" db="EMBL/GenBank/DDBJ databases">
        <authorList>
            <person name="Varghese N."/>
            <person name="Submissions S."/>
        </authorList>
    </citation>
    <scope>NUCLEOTIDE SEQUENCE [LARGE SCALE GENOMIC DNA]</scope>
    <source>
        <strain evidence="2">GAS401</strain>
    </source>
</reference>
<accession>A0A1M7TD48</accession>
<name>A0A1M7TD48_9BRAD</name>
<sequence length="319" mass="36185">MNSNAFEQMPEQSSVALLTPTYARDLSLCALLCESVDRHARSFSKHYLLVPDSDLALFSHFEGPQRTVLSASQFLPGWLRPLPSIIRRQRRQHWWSLRARPVSGWHIQQILKIAAAATLAHSRFCIFDSDVVLFRDFDLAPYRFPELLPLHRVPNGITPGHVKHARWIETTHRMLGLPTPSLPATDFIGHIIFWDQLAIRGMIRKIESTTGLGWIEALCRTREFSEYLLYGYFVQSEAPLRAMHEPTLSTGCISYWDQFKLDKAALTRLLGAATANDFAFSAASFSETSPATIREVIDDQRGQTRMPIQLREPAGLGAR</sequence>
<dbReference type="Pfam" id="PF20102">
    <property type="entry name" value="DUF6492"/>
    <property type="match status" value="1"/>
</dbReference>
<dbReference type="AlphaFoldDB" id="A0A1M7TD48"/>
<keyword evidence="2" id="KW-1185">Reference proteome</keyword>
<evidence type="ECO:0000313" key="2">
    <source>
        <dbReference type="Proteomes" id="UP000184096"/>
    </source>
</evidence>
<gene>
    <name evidence="1" type="ORF">SAMN05444170_1385</name>
</gene>
<proteinExistence type="predicted"/>
<evidence type="ECO:0008006" key="3">
    <source>
        <dbReference type="Google" id="ProtNLM"/>
    </source>
</evidence>
<organism evidence="1 2">
    <name type="scientific">Bradyrhizobium erythrophlei</name>
    <dbReference type="NCBI Taxonomy" id="1437360"/>
    <lineage>
        <taxon>Bacteria</taxon>
        <taxon>Pseudomonadati</taxon>
        <taxon>Pseudomonadota</taxon>
        <taxon>Alphaproteobacteria</taxon>
        <taxon>Hyphomicrobiales</taxon>
        <taxon>Nitrobacteraceae</taxon>
        <taxon>Bradyrhizobium</taxon>
    </lineage>
</organism>
<dbReference type="Proteomes" id="UP000184096">
    <property type="component" value="Chromosome I"/>
</dbReference>
<evidence type="ECO:0000313" key="1">
    <source>
        <dbReference type="EMBL" id="SHN68606.1"/>
    </source>
</evidence>